<name>A0A318JIL9_9BURK</name>
<dbReference type="GO" id="GO:0009307">
    <property type="term" value="P:DNA restriction-modification system"/>
    <property type="evidence" value="ECO:0007669"/>
    <property type="project" value="UniProtKB-KW"/>
</dbReference>
<protein>
    <submittedName>
        <fullName evidence="6">Type I restriction enzyme S subunit</fullName>
    </submittedName>
</protein>
<feature type="domain" description="Type I restriction modification DNA specificity" evidence="5">
    <location>
        <begin position="233"/>
        <end position="407"/>
    </location>
</feature>
<organism evidence="6 7">
    <name type="scientific">Undibacterium pigrum</name>
    <dbReference type="NCBI Taxonomy" id="401470"/>
    <lineage>
        <taxon>Bacteria</taxon>
        <taxon>Pseudomonadati</taxon>
        <taxon>Pseudomonadota</taxon>
        <taxon>Betaproteobacteria</taxon>
        <taxon>Burkholderiales</taxon>
        <taxon>Oxalobacteraceae</taxon>
        <taxon>Undibacterium</taxon>
    </lineage>
</organism>
<dbReference type="CDD" id="cd17265">
    <property type="entry name" value="RMtype1_S_Eco4255III-TRD2-CR2_like"/>
    <property type="match status" value="1"/>
</dbReference>
<keyword evidence="3" id="KW-0238">DNA-binding</keyword>
<keyword evidence="2" id="KW-0680">Restriction system</keyword>
<gene>
    <name evidence="6" type="ORF">DFR42_101749</name>
</gene>
<dbReference type="PANTHER" id="PTHR30408">
    <property type="entry name" value="TYPE-1 RESTRICTION ENZYME ECOKI SPECIFICITY PROTEIN"/>
    <property type="match status" value="1"/>
</dbReference>
<evidence type="ECO:0000256" key="4">
    <source>
        <dbReference type="SAM" id="Coils"/>
    </source>
</evidence>
<accession>A0A318JIL9</accession>
<dbReference type="Pfam" id="PF01420">
    <property type="entry name" value="Methylase_S"/>
    <property type="match status" value="2"/>
</dbReference>
<dbReference type="SUPFAM" id="SSF116734">
    <property type="entry name" value="DNA methylase specificity domain"/>
    <property type="match status" value="2"/>
</dbReference>
<sequence length="435" mass="48082">MVSVMEKQLIPAGYKQTEVGVIPDEWNSIQVQDVCDFIVPGRNKPLKFNGDIPWITTPDLTDCREVYFSRAGLKISKEEAKSVGSKIVPVGSVIMSCVGELGVVAIAGRNVVLNQQLHAFLPSEKINNYYLVYALKNQESYFYSMATKTALPYLNKDNCNSTPLPLPSIQEQTAIANALSDVDALIAALEKLINKKSAIKTAAMQQLLTGKKRLPPFDQLNTGYKQTDFGGIPEDWEVASLGDIGENIIGLTYSPDDVSDFGTLVLRSSNVQNNRLAFDDNVFVNMDIPERVIVREGDILICVRNGSRQLIGKCALIDKNTSGSAFGAFMSIYRSKSSNFVFFQFQSNIIQNQINEVMGATINQITNKDMAAFKILLPKDEKEQTAIANALSDMDKDLDALQQRLHKTQQIKQGMMQELLTGKTRLVKPRGAPNA</sequence>
<reference evidence="6 7" key="1">
    <citation type="submission" date="2018-05" db="EMBL/GenBank/DDBJ databases">
        <title>Genomic Encyclopedia of Type Strains, Phase IV (KMG-IV): sequencing the most valuable type-strain genomes for metagenomic binning, comparative biology and taxonomic classification.</title>
        <authorList>
            <person name="Goeker M."/>
        </authorList>
    </citation>
    <scope>NUCLEOTIDE SEQUENCE [LARGE SCALE GENOMIC DNA]</scope>
    <source>
        <strain evidence="6 7">DSM 19792</strain>
    </source>
</reference>
<comment type="caution">
    <text evidence="6">The sequence shown here is derived from an EMBL/GenBank/DDBJ whole genome shotgun (WGS) entry which is preliminary data.</text>
</comment>
<dbReference type="InterPro" id="IPR000055">
    <property type="entry name" value="Restrct_endonuc_typeI_TRD"/>
</dbReference>
<dbReference type="Gene3D" id="3.90.220.20">
    <property type="entry name" value="DNA methylase specificity domains"/>
    <property type="match status" value="2"/>
</dbReference>
<dbReference type="InterPro" id="IPR052021">
    <property type="entry name" value="Type-I_RS_S_subunit"/>
</dbReference>
<evidence type="ECO:0000313" key="7">
    <source>
        <dbReference type="Proteomes" id="UP000247792"/>
    </source>
</evidence>
<feature type="coiled-coil region" evidence="4">
    <location>
        <begin position="391"/>
        <end position="418"/>
    </location>
</feature>
<dbReference type="Proteomes" id="UP000247792">
    <property type="component" value="Unassembled WGS sequence"/>
</dbReference>
<feature type="domain" description="Type I restriction modification DNA specificity" evidence="5">
    <location>
        <begin position="23"/>
        <end position="194"/>
    </location>
</feature>
<evidence type="ECO:0000259" key="5">
    <source>
        <dbReference type="Pfam" id="PF01420"/>
    </source>
</evidence>
<keyword evidence="4" id="KW-0175">Coiled coil</keyword>
<evidence type="ECO:0000256" key="2">
    <source>
        <dbReference type="ARBA" id="ARBA00022747"/>
    </source>
</evidence>
<comment type="similarity">
    <text evidence="1">Belongs to the type-I restriction system S methylase family.</text>
</comment>
<dbReference type="GO" id="GO:0003677">
    <property type="term" value="F:DNA binding"/>
    <property type="evidence" value="ECO:0007669"/>
    <property type="project" value="UniProtKB-KW"/>
</dbReference>
<evidence type="ECO:0000256" key="1">
    <source>
        <dbReference type="ARBA" id="ARBA00010923"/>
    </source>
</evidence>
<dbReference type="OrthoDB" id="5298944at2"/>
<dbReference type="EMBL" id="QJKB01000001">
    <property type="protein sequence ID" value="PXX47173.1"/>
    <property type="molecule type" value="Genomic_DNA"/>
</dbReference>
<evidence type="ECO:0000256" key="3">
    <source>
        <dbReference type="ARBA" id="ARBA00023125"/>
    </source>
</evidence>
<evidence type="ECO:0000313" key="6">
    <source>
        <dbReference type="EMBL" id="PXX47173.1"/>
    </source>
</evidence>
<dbReference type="PANTHER" id="PTHR30408:SF12">
    <property type="entry name" value="TYPE I RESTRICTION ENZYME MJAVIII SPECIFICITY SUBUNIT"/>
    <property type="match status" value="1"/>
</dbReference>
<keyword evidence="7" id="KW-1185">Reference proteome</keyword>
<dbReference type="AlphaFoldDB" id="A0A318JIL9"/>
<dbReference type="CDD" id="cd17284">
    <property type="entry name" value="RMtype1_S_Cbo7060ORF11580P_TRD2-CR2_like"/>
    <property type="match status" value="1"/>
</dbReference>
<proteinExistence type="inferred from homology"/>
<dbReference type="Gene3D" id="1.10.287.1120">
    <property type="entry name" value="Bipartite methylase S protein"/>
    <property type="match status" value="1"/>
</dbReference>
<dbReference type="InterPro" id="IPR044946">
    <property type="entry name" value="Restrct_endonuc_typeI_TRD_sf"/>
</dbReference>